<feature type="region of interest" description="Disordered" evidence="1">
    <location>
        <begin position="1"/>
        <end position="69"/>
    </location>
</feature>
<evidence type="ECO:0000256" key="1">
    <source>
        <dbReference type="SAM" id="MobiDB-lite"/>
    </source>
</evidence>
<gene>
    <name evidence="3" type="primary">EPB41_3</name>
    <name evidence="3" type="ORF">EYF80_059241</name>
</gene>
<keyword evidence="4" id="KW-1185">Reference proteome</keyword>
<comment type="caution">
    <text evidence="3">The sequence shown here is derived from an EMBL/GenBank/DDBJ whole genome shotgun (WGS) entry which is preliminary data.</text>
</comment>
<dbReference type="OrthoDB" id="8923554at2759"/>
<feature type="compositionally biased region" description="Polar residues" evidence="1">
    <location>
        <begin position="31"/>
        <end position="61"/>
    </location>
</feature>
<reference evidence="3 4" key="1">
    <citation type="submission" date="2019-03" db="EMBL/GenBank/DDBJ databases">
        <title>First draft genome of Liparis tanakae, snailfish: a comprehensive survey of snailfish specific genes.</title>
        <authorList>
            <person name="Kim W."/>
            <person name="Song I."/>
            <person name="Jeong J.-H."/>
            <person name="Kim D."/>
            <person name="Kim S."/>
            <person name="Ryu S."/>
            <person name="Song J.Y."/>
            <person name="Lee S.K."/>
        </authorList>
    </citation>
    <scope>NUCLEOTIDE SEQUENCE [LARGE SCALE GENOMIC DNA]</scope>
    <source>
        <tissue evidence="3">Muscle</tissue>
    </source>
</reference>
<dbReference type="AlphaFoldDB" id="A0A4Z2ENY1"/>
<dbReference type="GO" id="GO:0008092">
    <property type="term" value="F:cytoskeletal protein binding"/>
    <property type="evidence" value="ECO:0007669"/>
    <property type="project" value="InterPro"/>
</dbReference>
<dbReference type="Pfam" id="PF04382">
    <property type="entry name" value="SAB"/>
    <property type="match status" value="1"/>
</dbReference>
<sequence>MRHHSSISELKRSFMEAGPEPRPSEWDKRLATNSPFRTASTNGQLQPAVSPDPQTGGSETGQCVEHTHD</sequence>
<feature type="domain" description="SAB" evidence="2">
    <location>
        <begin position="1"/>
        <end position="37"/>
    </location>
</feature>
<evidence type="ECO:0000259" key="2">
    <source>
        <dbReference type="Pfam" id="PF04382"/>
    </source>
</evidence>
<protein>
    <submittedName>
        <fullName evidence="3">Protein 4.1</fullName>
    </submittedName>
</protein>
<name>A0A4Z2ENY1_9TELE</name>
<evidence type="ECO:0000313" key="3">
    <source>
        <dbReference type="EMBL" id="TNN30606.1"/>
    </source>
</evidence>
<dbReference type="InterPro" id="IPR007477">
    <property type="entry name" value="SAB_dom"/>
</dbReference>
<proteinExistence type="predicted"/>
<evidence type="ECO:0000313" key="4">
    <source>
        <dbReference type="Proteomes" id="UP000314294"/>
    </source>
</evidence>
<dbReference type="GO" id="GO:0030866">
    <property type="term" value="P:cortical actin cytoskeleton organization"/>
    <property type="evidence" value="ECO:0007669"/>
    <property type="project" value="InterPro"/>
</dbReference>
<dbReference type="EMBL" id="SRLO01004306">
    <property type="protein sequence ID" value="TNN30606.1"/>
    <property type="molecule type" value="Genomic_DNA"/>
</dbReference>
<dbReference type="GO" id="GO:0005856">
    <property type="term" value="C:cytoskeleton"/>
    <property type="evidence" value="ECO:0007669"/>
    <property type="project" value="InterPro"/>
</dbReference>
<dbReference type="Proteomes" id="UP000314294">
    <property type="component" value="Unassembled WGS sequence"/>
</dbReference>
<organism evidence="3 4">
    <name type="scientific">Liparis tanakae</name>
    <name type="common">Tanaka's snailfish</name>
    <dbReference type="NCBI Taxonomy" id="230148"/>
    <lineage>
        <taxon>Eukaryota</taxon>
        <taxon>Metazoa</taxon>
        <taxon>Chordata</taxon>
        <taxon>Craniata</taxon>
        <taxon>Vertebrata</taxon>
        <taxon>Euteleostomi</taxon>
        <taxon>Actinopterygii</taxon>
        <taxon>Neopterygii</taxon>
        <taxon>Teleostei</taxon>
        <taxon>Neoteleostei</taxon>
        <taxon>Acanthomorphata</taxon>
        <taxon>Eupercaria</taxon>
        <taxon>Perciformes</taxon>
        <taxon>Cottioidei</taxon>
        <taxon>Cottales</taxon>
        <taxon>Liparidae</taxon>
        <taxon>Liparis</taxon>
    </lineage>
</organism>
<accession>A0A4Z2ENY1</accession>